<keyword evidence="1" id="KW-1133">Transmembrane helix</keyword>
<evidence type="ECO:0000256" key="1">
    <source>
        <dbReference type="SAM" id="Phobius"/>
    </source>
</evidence>
<evidence type="ECO:0000313" key="3">
    <source>
        <dbReference type="Proteomes" id="UP000253209"/>
    </source>
</evidence>
<dbReference type="Proteomes" id="UP000253209">
    <property type="component" value="Unassembled WGS sequence"/>
</dbReference>
<protein>
    <recommendedName>
        <fullName evidence="4">DoxX family protein</fullName>
    </recommendedName>
</protein>
<feature type="transmembrane region" description="Helical" evidence="1">
    <location>
        <begin position="12"/>
        <end position="29"/>
    </location>
</feature>
<accession>A0A367GLE0</accession>
<dbReference type="PANTHER" id="PTHR36974:SF1">
    <property type="entry name" value="DOXX FAMILY MEMBRANE PROTEIN"/>
    <property type="match status" value="1"/>
</dbReference>
<name>A0A367GLE0_9SPHI</name>
<keyword evidence="1" id="KW-0812">Transmembrane</keyword>
<organism evidence="2 3">
    <name type="scientific">Mucilaginibacter hurinus</name>
    <dbReference type="NCBI Taxonomy" id="2201324"/>
    <lineage>
        <taxon>Bacteria</taxon>
        <taxon>Pseudomonadati</taxon>
        <taxon>Bacteroidota</taxon>
        <taxon>Sphingobacteriia</taxon>
        <taxon>Sphingobacteriales</taxon>
        <taxon>Sphingobacteriaceae</taxon>
        <taxon>Mucilaginibacter</taxon>
    </lineage>
</organism>
<proteinExistence type="predicted"/>
<comment type="caution">
    <text evidence="2">The sequence shown here is derived from an EMBL/GenBank/DDBJ whole genome shotgun (WGS) entry which is preliminary data.</text>
</comment>
<sequence length="132" mass="14551">MKNKTLRTTARIALGAGLVFAGISHLTFARKEFKAQVPDWIPLKPDDTVVSSGIAEIVLGSALILAPKKHRKTIGKAAAVFFTAIFPGNISQYVNKRNAFGLDTDAKRFTRLFLQPVLIYWAWKSTGNKCNC</sequence>
<evidence type="ECO:0008006" key="4">
    <source>
        <dbReference type="Google" id="ProtNLM"/>
    </source>
</evidence>
<dbReference type="AlphaFoldDB" id="A0A367GLE0"/>
<reference evidence="2 3" key="1">
    <citation type="submission" date="2018-05" db="EMBL/GenBank/DDBJ databases">
        <title>Mucilaginibacter hurinus sp. nov., isolated from briquette warehouse soil.</title>
        <authorList>
            <person name="Choi L."/>
        </authorList>
    </citation>
    <scope>NUCLEOTIDE SEQUENCE [LARGE SCALE GENOMIC DNA]</scope>
    <source>
        <strain evidence="2 3">ZR32</strain>
    </source>
</reference>
<dbReference type="EMBL" id="QGDC01000011">
    <property type="protein sequence ID" value="RCH53666.1"/>
    <property type="molecule type" value="Genomic_DNA"/>
</dbReference>
<evidence type="ECO:0000313" key="2">
    <source>
        <dbReference type="EMBL" id="RCH53666.1"/>
    </source>
</evidence>
<keyword evidence="1" id="KW-0472">Membrane</keyword>
<dbReference type="RefSeq" id="WP_114006439.1">
    <property type="nucleotide sequence ID" value="NZ_QGDC01000011.1"/>
</dbReference>
<dbReference type="OrthoDB" id="9788974at2"/>
<keyword evidence="3" id="KW-1185">Reference proteome</keyword>
<feature type="transmembrane region" description="Helical" evidence="1">
    <location>
        <begin position="49"/>
        <end position="66"/>
    </location>
</feature>
<dbReference type="PANTHER" id="PTHR36974">
    <property type="entry name" value="MEMBRANE PROTEIN-RELATED"/>
    <property type="match status" value="1"/>
</dbReference>
<gene>
    <name evidence="2" type="ORF">DJ568_16655</name>
</gene>